<name>A0ABR6REF4_9BURK</name>
<dbReference type="Gene3D" id="3.40.1090.10">
    <property type="entry name" value="Cytosolic phospholipase A2 catalytic domain"/>
    <property type="match status" value="2"/>
</dbReference>
<dbReference type="RefSeq" id="WP_184707073.1">
    <property type="nucleotide sequence ID" value="NZ_JACHKZ010000007.1"/>
</dbReference>
<gene>
    <name evidence="7" type="ORF">HNP33_001589</name>
</gene>
<protein>
    <submittedName>
        <fullName evidence="7">NTE family protein</fullName>
    </submittedName>
</protein>
<feature type="short sequence motif" description="DGA/G" evidence="4">
    <location>
        <begin position="232"/>
        <end position="234"/>
    </location>
</feature>
<dbReference type="Pfam" id="PF01734">
    <property type="entry name" value="Patatin"/>
    <property type="match status" value="1"/>
</dbReference>
<evidence type="ECO:0000259" key="6">
    <source>
        <dbReference type="PROSITE" id="PS51635"/>
    </source>
</evidence>
<dbReference type="PANTHER" id="PTHR14226:SF78">
    <property type="entry name" value="SLR0060 PROTEIN"/>
    <property type="match status" value="1"/>
</dbReference>
<dbReference type="PROSITE" id="PS51635">
    <property type="entry name" value="PNPLA"/>
    <property type="match status" value="1"/>
</dbReference>
<comment type="caution">
    <text evidence="7">The sequence shown here is derived from an EMBL/GenBank/DDBJ whole genome shotgun (WGS) entry which is preliminary data.</text>
</comment>
<evidence type="ECO:0000256" key="1">
    <source>
        <dbReference type="ARBA" id="ARBA00022801"/>
    </source>
</evidence>
<evidence type="ECO:0000313" key="7">
    <source>
        <dbReference type="EMBL" id="MBB6577533.1"/>
    </source>
</evidence>
<proteinExistence type="predicted"/>
<feature type="region of interest" description="Disordered" evidence="5">
    <location>
        <begin position="1"/>
        <end position="47"/>
    </location>
</feature>
<feature type="short sequence motif" description="GXSXG" evidence="4">
    <location>
        <begin position="76"/>
        <end position="80"/>
    </location>
</feature>
<sequence>MANHIEPADGALPAGGAEADAPAPQRTRPARSKGVDENTPPISLALQGGGSHGAFTWGVLDALLEERSLWFEGVSGTSAGAMNAVVMAYGYGRAAVEIKDKREAHEAGCEAARASLRQFWEGVGTMGSLMAGVPAAGKAIMDMMSQWFSPYQTNPLDINPLRRLLERVVDFEFLQQEQGKNAPRVFVCATNVRTGKGEVFSGKRLSADAVMASACLPMMYKAVEIGDQFYWDGGYSGNPLLYPLIYQTGNSDVLLVQLNPIEYDEVPSNAQEIMDRINEITFNASLLAELRAMGFVRRLLEEGKLDAERYKYMLMHHVDGGKVLKAYGASSKNRSDMAFVRELMEKGRASGQAWLKHHRADVGVRSGFKV</sequence>
<organism evidence="7 8">
    <name type="scientific">Comamonas odontotermitis</name>
    <dbReference type="NCBI Taxonomy" id="379895"/>
    <lineage>
        <taxon>Bacteria</taxon>
        <taxon>Pseudomonadati</taxon>
        <taxon>Pseudomonadota</taxon>
        <taxon>Betaproteobacteria</taxon>
        <taxon>Burkholderiales</taxon>
        <taxon>Comamonadaceae</taxon>
        <taxon>Comamonas</taxon>
    </lineage>
</organism>
<evidence type="ECO:0000256" key="3">
    <source>
        <dbReference type="ARBA" id="ARBA00023098"/>
    </source>
</evidence>
<dbReference type="SUPFAM" id="SSF52151">
    <property type="entry name" value="FabD/lysophospholipase-like"/>
    <property type="match status" value="1"/>
</dbReference>
<dbReference type="Proteomes" id="UP000562492">
    <property type="component" value="Unassembled WGS sequence"/>
</dbReference>
<evidence type="ECO:0000256" key="5">
    <source>
        <dbReference type="SAM" id="MobiDB-lite"/>
    </source>
</evidence>
<keyword evidence="2 4" id="KW-0442">Lipid degradation</keyword>
<feature type="active site" description="Proton acceptor" evidence="4">
    <location>
        <position position="232"/>
    </location>
</feature>
<feature type="domain" description="PNPLA" evidence="6">
    <location>
        <begin position="44"/>
        <end position="245"/>
    </location>
</feature>
<feature type="short sequence motif" description="GXGXXG" evidence="4">
    <location>
        <begin position="48"/>
        <end position="53"/>
    </location>
</feature>
<evidence type="ECO:0000313" key="8">
    <source>
        <dbReference type="Proteomes" id="UP000562492"/>
    </source>
</evidence>
<accession>A0ABR6REF4</accession>
<dbReference type="InterPro" id="IPR050301">
    <property type="entry name" value="NTE"/>
</dbReference>
<keyword evidence="8" id="KW-1185">Reference proteome</keyword>
<dbReference type="EMBL" id="JACHKZ010000007">
    <property type="protein sequence ID" value="MBB6577533.1"/>
    <property type="molecule type" value="Genomic_DNA"/>
</dbReference>
<dbReference type="InterPro" id="IPR016035">
    <property type="entry name" value="Acyl_Trfase/lysoPLipase"/>
</dbReference>
<keyword evidence="1 4" id="KW-0378">Hydrolase</keyword>
<keyword evidence="3 4" id="KW-0443">Lipid metabolism</keyword>
<evidence type="ECO:0000256" key="2">
    <source>
        <dbReference type="ARBA" id="ARBA00022963"/>
    </source>
</evidence>
<dbReference type="PANTHER" id="PTHR14226">
    <property type="entry name" value="NEUROPATHY TARGET ESTERASE/SWISS CHEESE D.MELANOGASTER"/>
    <property type="match status" value="1"/>
</dbReference>
<feature type="active site" description="Nucleophile" evidence="4">
    <location>
        <position position="78"/>
    </location>
</feature>
<reference evidence="7 8" key="1">
    <citation type="submission" date="2020-08" db="EMBL/GenBank/DDBJ databases">
        <title>Functional genomics of gut bacteria from endangered species of beetles.</title>
        <authorList>
            <person name="Carlos-Shanley C."/>
        </authorList>
    </citation>
    <scope>NUCLEOTIDE SEQUENCE [LARGE SCALE GENOMIC DNA]</scope>
    <source>
        <strain evidence="7 8">S00124</strain>
    </source>
</reference>
<dbReference type="InterPro" id="IPR002641">
    <property type="entry name" value="PNPLA_dom"/>
</dbReference>
<feature type="compositionally biased region" description="Low complexity" evidence="5">
    <location>
        <begin position="8"/>
        <end position="24"/>
    </location>
</feature>
<evidence type="ECO:0000256" key="4">
    <source>
        <dbReference type="PROSITE-ProRule" id="PRU01161"/>
    </source>
</evidence>